<proteinExistence type="predicted"/>
<evidence type="ECO:0000313" key="4">
    <source>
        <dbReference type="Proteomes" id="UP000642070"/>
    </source>
</evidence>
<accession>A0A917U2C3</accession>
<protein>
    <submittedName>
        <fullName evidence="3">Uncharacterized protein</fullName>
    </submittedName>
</protein>
<reference evidence="3" key="1">
    <citation type="journal article" date="2014" name="Int. J. Syst. Evol. Microbiol.">
        <title>Complete genome sequence of Corynebacterium casei LMG S-19264T (=DSM 44701T), isolated from a smear-ripened cheese.</title>
        <authorList>
            <consortium name="US DOE Joint Genome Institute (JGI-PGF)"/>
            <person name="Walter F."/>
            <person name="Albersmeier A."/>
            <person name="Kalinowski J."/>
            <person name="Ruckert C."/>
        </authorList>
    </citation>
    <scope>NUCLEOTIDE SEQUENCE</scope>
    <source>
        <strain evidence="3">JCM 19831</strain>
    </source>
</reference>
<evidence type="ECO:0000313" key="3">
    <source>
        <dbReference type="EMBL" id="GGM53009.1"/>
    </source>
</evidence>
<dbReference type="EMBL" id="BMPI01000035">
    <property type="protein sequence ID" value="GGM53009.1"/>
    <property type="molecule type" value="Genomic_DNA"/>
</dbReference>
<gene>
    <name evidence="3" type="ORF">GCM10007977_063320</name>
</gene>
<evidence type="ECO:0000256" key="1">
    <source>
        <dbReference type="SAM" id="MobiDB-lite"/>
    </source>
</evidence>
<keyword evidence="4" id="KW-1185">Reference proteome</keyword>
<comment type="caution">
    <text evidence="3">The sequence shown here is derived from an EMBL/GenBank/DDBJ whole genome shotgun (WGS) entry which is preliminary data.</text>
</comment>
<name>A0A917U2C3_9ACTN</name>
<organism evidence="3 4">
    <name type="scientific">Dactylosporangium sucinum</name>
    <dbReference type="NCBI Taxonomy" id="1424081"/>
    <lineage>
        <taxon>Bacteria</taxon>
        <taxon>Bacillati</taxon>
        <taxon>Actinomycetota</taxon>
        <taxon>Actinomycetes</taxon>
        <taxon>Micromonosporales</taxon>
        <taxon>Micromonosporaceae</taxon>
        <taxon>Dactylosporangium</taxon>
    </lineage>
</organism>
<dbReference type="AlphaFoldDB" id="A0A917U2C3"/>
<feature type="region of interest" description="Disordered" evidence="1">
    <location>
        <begin position="1"/>
        <end position="26"/>
    </location>
</feature>
<feature type="transmembrane region" description="Helical" evidence="2">
    <location>
        <begin position="94"/>
        <end position="115"/>
    </location>
</feature>
<sequence>MTDRHDHAPMHAAADAPGSALIPAGSPRTARVCDARAIHEDDRPTQVVIGDFLSLHIGEVINAVRDGWPSNRVLPTVPELGELAIQLIRTRARAAGTVLAVLAVTAIVLAAHAAAS</sequence>
<reference evidence="3" key="2">
    <citation type="submission" date="2020-09" db="EMBL/GenBank/DDBJ databases">
        <authorList>
            <person name="Sun Q."/>
            <person name="Ohkuma M."/>
        </authorList>
    </citation>
    <scope>NUCLEOTIDE SEQUENCE</scope>
    <source>
        <strain evidence="3">JCM 19831</strain>
    </source>
</reference>
<keyword evidence="2" id="KW-0472">Membrane</keyword>
<keyword evidence="2" id="KW-1133">Transmembrane helix</keyword>
<evidence type="ECO:0000256" key="2">
    <source>
        <dbReference type="SAM" id="Phobius"/>
    </source>
</evidence>
<keyword evidence="2" id="KW-0812">Transmembrane</keyword>
<dbReference type="Proteomes" id="UP000642070">
    <property type="component" value="Unassembled WGS sequence"/>
</dbReference>